<dbReference type="GO" id="GO:0046872">
    <property type="term" value="F:metal ion binding"/>
    <property type="evidence" value="ECO:0007669"/>
    <property type="project" value="InterPro"/>
</dbReference>
<comment type="caution">
    <text evidence="3">The sequence shown here is derived from an EMBL/GenBank/DDBJ whole genome shotgun (WGS) entry which is preliminary data.</text>
</comment>
<evidence type="ECO:0000256" key="1">
    <source>
        <dbReference type="PROSITE-ProRule" id="PRU00409"/>
    </source>
</evidence>
<dbReference type="SUPFAM" id="SSF56059">
    <property type="entry name" value="Glutathione synthetase ATP-binding domain-like"/>
    <property type="match status" value="1"/>
</dbReference>
<dbReference type="Proteomes" id="UP000225548">
    <property type="component" value="Unassembled WGS sequence"/>
</dbReference>
<feature type="domain" description="ATP-grasp" evidence="2">
    <location>
        <begin position="137"/>
        <end position="340"/>
    </location>
</feature>
<dbReference type="EMBL" id="PDJG01000001">
    <property type="protein sequence ID" value="PFG32983.1"/>
    <property type="molecule type" value="Genomic_DNA"/>
</dbReference>
<dbReference type="RefSeq" id="WP_342748099.1">
    <property type="nucleotide sequence ID" value="NZ_PDJG01000001.1"/>
</dbReference>
<dbReference type="GO" id="GO:0016874">
    <property type="term" value="F:ligase activity"/>
    <property type="evidence" value="ECO:0007669"/>
    <property type="project" value="UniProtKB-KW"/>
</dbReference>
<reference evidence="3 4" key="1">
    <citation type="submission" date="2017-10" db="EMBL/GenBank/DDBJ databases">
        <title>Sequencing the genomes of 1000 actinobacteria strains.</title>
        <authorList>
            <person name="Klenk H.-P."/>
        </authorList>
    </citation>
    <scope>NUCLEOTIDE SEQUENCE [LARGE SCALE GENOMIC DNA]</scope>
    <source>
        <strain evidence="3 4">DSM 18966</strain>
    </source>
</reference>
<name>A0A2A9E2B8_9MICO</name>
<dbReference type="Gene3D" id="3.30.470.20">
    <property type="entry name" value="ATP-grasp fold, B domain"/>
    <property type="match status" value="1"/>
</dbReference>
<organism evidence="3 4">
    <name type="scientific">Sanguibacter antarcticus</name>
    <dbReference type="NCBI Taxonomy" id="372484"/>
    <lineage>
        <taxon>Bacteria</taxon>
        <taxon>Bacillati</taxon>
        <taxon>Actinomycetota</taxon>
        <taxon>Actinomycetes</taxon>
        <taxon>Micrococcales</taxon>
        <taxon>Sanguibacteraceae</taxon>
        <taxon>Sanguibacter</taxon>
    </lineage>
</organism>
<keyword evidence="3" id="KW-0436">Ligase</keyword>
<keyword evidence="1" id="KW-0067">ATP-binding</keyword>
<dbReference type="InterPro" id="IPR005479">
    <property type="entry name" value="CPAse_ATP-bd"/>
</dbReference>
<keyword evidence="1" id="KW-0547">Nucleotide-binding</keyword>
<evidence type="ECO:0000259" key="2">
    <source>
        <dbReference type="PROSITE" id="PS50975"/>
    </source>
</evidence>
<keyword evidence="4" id="KW-1185">Reference proteome</keyword>
<accession>A0A2A9E2B8</accession>
<gene>
    <name evidence="3" type="ORF">ATL42_0835</name>
</gene>
<sequence length="427" mass="47334">MTLSAHQQGASPEAVKHEDILPVLLGADIGVYALARAFHEEYGVRSIVISGIAVGAVADSSIIENSLVDDSHDPRQLVDRALEVASKNPGRRLVLLANSDWLVRVIVQNRVELEKHFVVPFLSEEILDRISDKATFAEICDTLGISVPRTIVQDFAGAAESGWAPVPVDVGFPLIAKAASSADYQDVEFEGKKKVFEIATQAELDDLWVSLQAAGFRGRFVVQELIPGDDTQMRSITSYVDSRGEITLLCSAHVLLEEHTPTGLGNPAAMVTRRFDDMLEQAREFLVATGYVGFANFDVKVDPRDGSFRFFEVNPRIGRNNYYLTAAGANPMRFLVEDRVYGRSVKPVVVDNEILYSILPNRLLLRYVVDPALRAMVVGLMKSGKVVHPLRYSEDASVKRRTYVSLALLNQVRKFRTHYPRLTTTGF</sequence>
<protein>
    <submittedName>
        <fullName evidence="3">D-aspartate ligase</fullName>
    </submittedName>
</protein>
<dbReference type="AlphaFoldDB" id="A0A2A9E2B8"/>
<dbReference type="GO" id="GO:0005524">
    <property type="term" value="F:ATP binding"/>
    <property type="evidence" value="ECO:0007669"/>
    <property type="project" value="UniProtKB-UniRule"/>
</dbReference>
<dbReference type="Pfam" id="PF02786">
    <property type="entry name" value="CPSase_L_D2"/>
    <property type="match status" value="1"/>
</dbReference>
<evidence type="ECO:0000313" key="3">
    <source>
        <dbReference type="EMBL" id="PFG32983.1"/>
    </source>
</evidence>
<evidence type="ECO:0000313" key="4">
    <source>
        <dbReference type="Proteomes" id="UP000225548"/>
    </source>
</evidence>
<dbReference type="PROSITE" id="PS50975">
    <property type="entry name" value="ATP_GRASP"/>
    <property type="match status" value="1"/>
</dbReference>
<proteinExistence type="predicted"/>
<dbReference type="InterPro" id="IPR011761">
    <property type="entry name" value="ATP-grasp"/>
</dbReference>